<accession>A0A7K5Z8I1</accession>
<dbReference type="SUPFAM" id="SSF57667">
    <property type="entry name" value="beta-beta-alpha zinc fingers"/>
    <property type="match status" value="1"/>
</dbReference>
<keyword evidence="12" id="KW-1185">Reference proteome</keyword>
<comment type="caution">
    <text evidence="11">The sequence shown here is derived from an EMBL/GenBank/DDBJ whole genome shotgun (WGS) entry which is preliminary data.</text>
</comment>
<evidence type="ECO:0000256" key="1">
    <source>
        <dbReference type="ARBA" id="ARBA00004123"/>
    </source>
</evidence>
<dbReference type="PANTHER" id="PTHR46481:SF10">
    <property type="entry name" value="ZINC FINGER BED DOMAIN-CONTAINING PROTEIN 39"/>
    <property type="match status" value="1"/>
</dbReference>
<dbReference type="InterPro" id="IPR003656">
    <property type="entry name" value="Znf_BED"/>
</dbReference>
<dbReference type="EMBL" id="VYZE01005850">
    <property type="protein sequence ID" value="NWU73994.1"/>
    <property type="molecule type" value="Genomic_DNA"/>
</dbReference>
<evidence type="ECO:0000259" key="10">
    <source>
        <dbReference type="PROSITE" id="PS50808"/>
    </source>
</evidence>
<dbReference type="InterPro" id="IPR052035">
    <property type="entry name" value="ZnF_BED_domain_contain"/>
</dbReference>
<comment type="subcellular location">
    <subcellularLocation>
        <location evidence="1">Nucleus</location>
    </subcellularLocation>
</comment>
<keyword evidence="4" id="KW-0862">Zinc</keyword>
<reference evidence="11 12" key="1">
    <citation type="submission" date="2019-09" db="EMBL/GenBank/DDBJ databases">
        <title>Bird 10,000 Genomes (B10K) Project - Family phase.</title>
        <authorList>
            <person name="Zhang G."/>
        </authorList>
    </citation>
    <scope>NUCLEOTIDE SEQUENCE [LARGE SCALE GENOMIC DNA]</scope>
    <source>
        <strain evidence="11">B10K-DU-027-49</strain>
        <tissue evidence="11">Muscle</tissue>
    </source>
</reference>
<evidence type="ECO:0000256" key="8">
    <source>
        <dbReference type="PROSITE-ProRule" id="PRU00027"/>
    </source>
</evidence>
<evidence type="ECO:0000256" key="5">
    <source>
        <dbReference type="ARBA" id="ARBA00023015"/>
    </source>
</evidence>
<feature type="compositionally biased region" description="Low complexity" evidence="9">
    <location>
        <begin position="1"/>
        <end position="11"/>
    </location>
</feature>
<dbReference type="GO" id="GO:0008270">
    <property type="term" value="F:zinc ion binding"/>
    <property type="evidence" value="ECO:0007669"/>
    <property type="project" value="UniProtKB-KW"/>
</dbReference>
<feature type="non-terminal residue" evidence="11">
    <location>
        <position position="198"/>
    </location>
</feature>
<dbReference type="GO" id="GO:0005634">
    <property type="term" value="C:nucleus"/>
    <property type="evidence" value="ECO:0007669"/>
    <property type="project" value="UniProtKB-SubCell"/>
</dbReference>
<feature type="domain" description="BED-type" evidence="10">
    <location>
        <begin position="33"/>
        <end position="76"/>
    </location>
</feature>
<keyword evidence="3 8" id="KW-0863">Zinc-finger</keyword>
<evidence type="ECO:0000256" key="6">
    <source>
        <dbReference type="ARBA" id="ARBA00023163"/>
    </source>
</evidence>
<dbReference type="PROSITE" id="PS50808">
    <property type="entry name" value="ZF_BED"/>
    <property type="match status" value="1"/>
</dbReference>
<dbReference type="Proteomes" id="UP000522270">
    <property type="component" value="Unassembled WGS sequence"/>
</dbReference>
<dbReference type="OrthoDB" id="1607513at2759"/>
<keyword evidence="6" id="KW-0804">Transcription</keyword>
<feature type="non-terminal residue" evidence="11">
    <location>
        <position position="1"/>
    </location>
</feature>
<evidence type="ECO:0000256" key="7">
    <source>
        <dbReference type="ARBA" id="ARBA00023242"/>
    </source>
</evidence>
<dbReference type="InterPro" id="IPR036236">
    <property type="entry name" value="Znf_C2H2_sf"/>
</dbReference>
<dbReference type="GO" id="GO:0009791">
    <property type="term" value="P:post-embryonic development"/>
    <property type="evidence" value="ECO:0007669"/>
    <property type="project" value="UniProtKB-ARBA"/>
</dbReference>
<sequence>AGSSAGATASTWRRKREKSGVGVPSGGSAVLDRRKSKVWNYYTKLGDAFVECGVCRKQLSFHNSTTTMREHLARKHHICAALLPPLKDEPEGERGASAATPENAAKRSRRESAGHGAEPRGDVVAELLVEMIFRDLQPLSVVMDKGFGDLVGFLEPNLALPAPAQLAGRLWQRYAAARQRLERHLQAAEAVVLCAERW</sequence>
<evidence type="ECO:0000256" key="2">
    <source>
        <dbReference type="ARBA" id="ARBA00022723"/>
    </source>
</evidence>
<gene>
    <name evidence="11" type="primary">Zbed4_1</name>
    <name evidence="11" type="ORF">PTEBUR_R15303</name>
</gene>
<keyword evidence="7" id="KW-0539">Nucleus</keyword>
<name>A0A7K5Z8I1_9AVES</name>
<evidence type="ECO:0000313" key="11">
    <source>
        <dbReference type="EMBL" id="NWU73994.1"/>
    </source>
</evidence>
<evidence type="ECO:0000256" key="9">
    <source>
        <dbReference type="SAM" id="MobiDB-lite"/>
    </source>
</evidence>
<dbReference type="GO" id="GO:0003677">
    <property type="term" value="F:DNA binding"/>
    <property type="evidence" value="ECO:0007669"/>
    <property type="project" value="InterPro"/>
</dbReference>
<organism evidence="11 12">
    <name type="scientific">Pterocles burchelli</name>
    <dbReference type="NCBI Taxonomy" id="2585816"/>
    <lineage>
        <taxon>Eukaryota</taxon>
        <taxon>Metazoa</taxon>
        <taxon>Chordata</taxon>
        <taxon>Craniata</taxon>
        <taxon>Vertebrata</taxon>
        <taxon>Euteleostomi</taxon>
        <taxon>Archelosauria</taxon>
        <taxon>Archosauria</taxon>
        <taxon>Dinosauria</taxon>
        <taxon>Saurischia</taxon>
        <taxon>Theropoda</taxon>
        <taxon>Coelurosauria</taxon>
        <taxon>Aves</taxon>
        <taxon>Neognathae</taxon>
        <taxon>Neoaves</taxon>
        <taxon>Columbimorphae</taxon>
        <taxon>Pterocliformes</taxon>
        <taxon>Pteroclidae</taxon>
        <taxon>Pterocles</taxon>
    </lineage>
</organism>
<dbReference type="PANTHER" id="PTHR46481">
    <property type="entry name" value="ZINC FINGER BED DOMAIN-CONTAINING PROTEIN 4"/>
    <property type="match status" value="1"/>
</dbReference>
<feature type="region of interest" description="Disordered" evidence="9">
    <location>
        <begin position="89"/>
        <end position="118"/>
    </location>
</feature>
<protein>
    <submittedName>
        <fullName evidence="11">ZBED4 protein</fullName>
    </submittedName>
</protein>
<feature type="region of interest" description="Disordered" evidence="9">
    <location>
        <begin position="1"/>
        <end position="29"/>
    </location>
</feature>
<dbReference type="SUPFAM" id="SSF140996">
    <property type="entry name" value="Hermes dimerisation domain"/>
    <property type="match status" value="1"/>
</dbReference>
<dbReference type="Pfam" id="PF02892">
    <property type="entry name" value="zf-BED"/>
    <property type="match status" value="1"/>
</dbReference>
<feature type="compositionally biased region" description="Low complexity" evidence="9">
    <location>
        <begin position="20"/>
        <end position="29"/>
    </location>
</feature>
<keyword evidence="5" id="KW-0805">Transcription regulation</keyword>
<dbReference type="SMART" id="SM00614">
    <property type="entry name" value="ZnF_BED"/>
    <property type="match status" value="1"/>
</dbReference>
<evidence type="ECO:0000313" key="12">
    <source>
        <dbReference type="Proteomes" id="UP000522270"/>
    </source>
</evidence>
<dbReference type="AlphaFoldDB" id="A0A7K5Z8I1"/>
<proteinExistence type="predicted"/>
<evidence type="ECO:0000256" key="4">
    <source>
        <dbReference type="ARBA" id="ARBA00022833"/>
    </source>
</evidence>
<evidence type="ECO:0000256" key="3">
    <source>
        <dbReference type="ARBA" id="ARBA00022771"/>
    </source>
</evidence>
<keyword evidence="2" id="KW-0479">Metal-binding</keyword>